<proteinExistence type="predicted"/>
<evidence type="ECO:0000313" key="2">
    <source>
        <dbReference type="EMBL" id="MDY5168421.1"/>
    </source>
</evidence>
<evidence type="ECO:0000313" key="4">
    <source>
        <dbReference type="Proteomes" id="UP000247612"/>
    </source>
</evidence>
<dbReference type="Proteomes" id="UP001276902">
    <property type="component" value="Unassembled WGS sequence"/>
</dbReference>
<dbReference type="EMBL" id="QJKH01000014">
    <property type="protein sequence ID" value="PXX76181.1"/>
    <property type="molecule type" value="Genomic_DNA"/>
</dbReference>
<dbReference type="AlphaFoldDB" id="A0A2V2FU79"/>
<organism evidence="3 4">
    <name type="scientific">Dielma fastidiosa</name>
    <dbReference type="NCBI Taxonomy" id="1034346"/>
    <lineage>
        <taxon>Bacteria</taxon>
        <taxon>Bacillati</taxon>
        <taxon>Bacillota</taxon>
        <taxon>Erysipelotrichia</taxon>
        <taxon>Erysipelotrichales</taxon>
        <taxon>Erysipelotrichaceae</taxon>
        <taxon>Dielma</taxon>
    </lineage>
</organism>
<dbReference type="GeneID" id="94440794"/>
<dbReference type="Proteomes" id="UP000247612">
    <property type="component" value="Unassembled WGS sequence"/>
</dbReference>
<sequence>MNFTTEKNRIYYEADGKLLAEITFIDSDENSMTINHTFVDDSLRGQGIASQLVQAAVNEIKKQKKHVKASCSYAVNWLAKHPDAA</sequence>
<dbReference type="PANTHER" id="PTHR31435:SF10">
    <property type="entry name" value="BSR4717 PROTEIN"/>
    <property type="match status" value="1"/>
</dbReference>
<dbReference type="Gene3D" id="3.40.630.30">
    <property type="match status" value="1"/>
</dbReference>
<keyword evidence="4" id="KW-1185">Reference proteome</keyword>
<dbReference type="STRING" id="1034346.GCA_000313565_01821"/>
<dbReference type="InterPro" id="IPR045057">
    <property type="entry name" value="Gcn5-rel_NAT"/>
</dbReference>
<comment type="caution">
    <text evidence="3">The sequence shown here is derived from an EMBL/GenBank/DDBJ whole genome shotgun (WGS) entry which is preliminary data.</text>
</comment>
<gene>
    <name evidence="3" type="ORF">DES51_11436</name>
    <name evidence="2" type="ORF">MQE39_09870</name>
</gene>
<dbReference type="InterPro" id="IPR016181">
    <property type="entry name" value="Acyl_CoA_acyltransferase"/>
</dbReference>
<evidence type="ECO:0000313" key="3">
    <source>
        <dbReference type="EMBL" id="PXX76181.1"/>
    </source>
</evidence>
<evidence type="ECO:0000259" key="1">
    <source>
        <dbReference type="PROSITE" id="PS51729"/>
    </source>
</evidence>
<dbReference type="RefSeq" id="WP_022938125.1">
    <property type="nucleotide sequence ID" value="NZ_BAABZA010000007.1"/>
</dbReference>
<dbReference type="InterPro" id="IPR031165">
    <property type="entry name" value="GNAT_YJDJ"/>
</dbReference>
<dbReference type="SUPFAM" id="SSF55729">
    <property type="entry name" value="Acyl-CoA N-acyltransferases (Nat)"/>
    <property type="match status" value="1"/>
</dbReference>
<dbReference type="PANTHER" id="PTHR31435">
    <property type="entry name" value="PROTEIN NATD1"/>
    <property type="match status" value="1"/>
</dbReference>
<dbReference type="OrthoDB" id="9793389at2"/>
<dbReference type="PROSITE" id="PS51729">
    <property type="entry name" value="GNAT_YJDJ"/>
    <property type="match status" value="1"/>
</dbReference>
<dbReference type="CDD" id="cd04301">
    <property type="entry name" value="NAT_SF"/>
    <property type="match status" value="1"/>
</dbReference>
<protein>
    <submittedName>
        <fullName evidence="2">N-acetyltransferase</fullName>
    </submittedName>
</protein>
<accession>A0A2V2FU79</accession>
<feature type="domain" description="N-acetyltransferase" evidence="1">
    <location>
        <begin position="2"/>
        <end position="85"/>
    </location>
</feature>
<dbReference type="EMBL" id="JALDAW010000013">
    <property type="protein sequence ID" value="MDY5168421.1"/>
    <property type="molecule type" value="Genomic_DNA"/>
</dbReference>
<name>A0A2V2FU79_9FIRM</name>
<reference evidence="3 4" key="1">
    <citation type="submission" date="2018-05" db="EMBL/GenBank/DDBJ databases">
        <title>Genomic Encyclopedia of Type Strains, Phase IV (KMG-IV): sequencing the most valuable type-strain genomes for metagenomic binning, comparative biology and taxonomic classification.</title>
        <authorList>
            <person name="Goeker M."/>
        </authorList>
    </citation>
    <scope>NUCLEOTIDE SEQUENCE [LARGE SCALE GENOMIC DNA]</scope>
    <source>
        <strain evidence="3 4">JC118</strain>
    </source>
</reference>
<reference evidence="2" key="2">
    <citation type="submission" date="2022-03" db="EMBL/GenBank/DDBJ databases">
        <title>First case of bacteraemia caused by Dielma fastidiosa in a patient hospitalised with diverticulitis.</title>
        <authorList>
            <person name="Forman-Ankjaer B."/>
            <person name="Hvid-Jensen F."/>
            <person name="Kobel C.M."/>
            <person name="Greve T."/>
        </authorList>
    </citation>
    <scope>NUCLEOTIDE SEQUENCE</scope>
    <source>
        <strain evidence="2">AUH_DF_2021</strain>
    </source>
</reference>
<dbReference type="Pfam" id="PF14542">
    <property type="entry name" value="Acetyltransf_CG"/>
    <property type="match status" value="1"/>
</dbReference>